<feature type="region of interest" description="Disordered" evidence="1">
    <location>
        <begin position="164"/>
        <end position="233"/>
    </location>
</feature>
<evidence type="ECO:0000256" key="3">
    <source>
        <dbReference type="SAM" id="SignalP"/>
    </source>
</evidence>
<feature type="domain" description="YncI copper-binding" evidence="4">
    <location>
        <begin position="34"/>
        <end position="180"/>
    </location>
</feature>
<organism evidence="5 6">
    <name type="scientific">Nocardioides renjunii</name>
    <dbReference type="NCBI Taxonomy" id="3095075"/>
    <lineage>
        <taxon>Bacteria</taxon>
        <taxon>Bacillati</taxon>
        <taxon>Actinomycetota</taxon>
        <taxon>Actinomycetes</taxon>
        <taxon>Propionibacteriales</taxon>
        <taxon>Nocardioidaceae</taxon>
        <taxon>Nocardioides</taxon>
    </lineage>
</organism>
<evidence type="ECO:0000313" key="5">
    <source>
        <dbReference type="EMBL" id="MDZ5662814.1"/>
    </source>
</evidence>
<keyword evidence="2" id="KW-0472">Membrane</keyword>
<comment type="caution">
    <text evidence="5">The sequence shown here is derived from an EMBL/GenBank/DDBJ whole genome shotgun (WGS) entry which is preliminary data.</text>
</comment>
<dbReference type="InterPro" id="IPR038507">
    <property type="entry name" value="YcnI-like_sf"/>
</dbReference>
<keyword evidence="2" id="KW-0812">Transmembrane</keyword>
<evidence type="ECO:0000259" key="4">
    <source>
        <dbReference type="Pfam" id="PF07987"/>
    </source>
</evidence>
<feature type="transmembrane region" description="Helical" evidence="2">
    <location>
        <begin position="232"/>
        <end position="253"/>
    </location>
</feature>
<dbReference type="Pfam" id="PF07987">
    <property type="entry name" value="DUF1775"/>
    <property type="match status" value="1"/>
</dbReference>
<accession>A0ABU5KED9</accession>
<dbReference type="RefSeq" id="WP_322424768.1">
    <property type="nucleotide sequence ID" value="NZ_JAXQPW010000005.1"/>
</dbReference>
<proteinExistence type="predicted"/>
<dbReference type="EMBL" id="JAXQPW010000005">
    <property type="protein sequence ID" value="MDZ5662814.1"/>
    <property type="molecule type" value="Genomic_DNA"/>
</dbReference>
<dbReference type="Gene3D" id="2.60.40.2230">
    <property type="entry name" value="Uncharacterised protein YcnI-like PF07987, DUF1775"/>
    <property type="match status" value="1"/>
</dbReference>
<name>A0ABU5KED9_9ACTN</name>
<keyword evidence="2" id="KW-1133">Transmembrane helix</keyword>
<sequence length="259" mass="26377">MSLQLSTRALTRLCVLPAATTALALSLVSPASAHVGATVSDASAGAYTIATFSVPHGCDGSPTTRIEIQVPESVLAVTATRNPFYEVETTIEQLEEPVTDGHGNEVTERTASVVYTADTPLPDGQRDTFELSFQVPDAAGETLAWPTIQTCQKGETAWTQVPAEGQDADELESPAPSFEILPASGGDGHGDETAAEPAESEAEAEAVPAEPTDATGATEAEASAPTDDGSSALGWAGLVAGLLGLAAGGLALARTRTTS</sequence>
<feature type="signal peptide" evidence="3">
    <location>
        <begin position="1"/>
        <end position="33"/>
    </location>
</feature>
<reference evidence="5 6" key="1">
    <citation type="submission" date="2023-11" db="EMBL/GenBank/DDBJ databases">
        <title>Novel species in genus Nocardioides.</title>
        <authorList>
            <person name="Zhou H."/>
        </authorList>
    </citation>
    <scope>NUCLEOTIDE SEQUENCE [LARGE SCALE GENOMIC DNA]</scope>
    <source>
        <strain evidence="5 6">S-58</strain>
    </source>
</reference>
<feature type="compositionally biased region" description="Low complexity" evidence="1">
    <location>
        <begin position="205"/>
        <end position="215"/>
    </location>
</feature>
<evidence type="ECO:0000256" key="1">
    <source>
        <dbReference type="SAM" id="MobiDB-lite"/>
    </source>
</evidence>
<evidence type="ECO:0000313" key="6">
    <source>
        <dbReference type="Proteomes" id="UP001291999"/>
    </source>
</evidence>
<dbReference type="CDD" id="cd08545">
    <property type="entry name" value="YcnI_like"/>
    <property type="match status" value="1"/>
</dbReference>
<dbReference type="Proteomes" id="UP001291999">
    <property type="component" value="Unassembled WGS sequence"/>
</dbReference>
<feature type="chain" id="PRO_5047180510" evidence="3">
    <location>
        <begin position="34"/>
        <end position="259"/>
    </location>
</feature>
<protein>
    <submittedName>
        <fullName evidence="5">YcnI family protein</fullName>
    </submittedName>
</protein>
<evidence type="ECO:0000256" key="2">
    <source>
        <dbReference type="SAM" id="Phobius"/>
    </source>
</evidence>
<gene>
    <name evidence="5" type="ORF">SFC79_13650</name>
</gene>
<keyword evidence="6" id="KW-1185">Reference proteome</keyword>
<keyword evidence="3" id="KW-0732">Signal</keyword>
<dbReference type="InterPro" id="IPR012533">
    <property type="entry name" value="YcnI-copper_dom"/>
</dbReference>